<evidence type="ECO:0000313" key="9">
    <source>
        <dbReference type="Proteomes" id="UP000008915"/>
    </source>
</evidence>
<dbReference type="EMBL" id="CP002344">
    <property type="protein sequence ID" value="ADU51788.1"/>
    <property type="molecule type" value="Genomic_DNA"/>
</dbReference>
<evidence type="ECO:0000256" key="6">
    <source>
        <dbReference type="SAM" id="MobiDB-lite"/>
    </source>
</evidence>
<dbReference type="PANTHER" id="PTHR43229:SF2">
    <property type="entry name" value="NODULATION PROTEIN J"/>
    <property type="match status" value="1"/>
</dbReference>
<dbReference type="KEGG" id="tmr:Tmar_1679"/>
<keyword evidence="2 5" id="KW-0812">Transmembrane</keyword>
<dbReference type="GO" id="GO:0043190">
    <property type="term" value="C:ATP-binding cassette (ABC) transporter complex"/>
    <property type="evidence" value="ECO:0007669"/>
    <property type="project" value="InterPro"/>
</dbReference>
<dbReference type="InterPro" id="IPR047817">
    <property type="entry name" value="ABC2_TM_bact-type"/>
</dbReference>
<feature type="transmembrane region" description="Helical" evidence="5">
    <location>
        <begin position="233"/>
        <end position="255"/>
    </location>
</feature>
<evidence type="ECO:0000256" key="5">
    <source>
        <dbReference type="RuleBase" id="RU361157"/>
    </source>
</evidence>
<evidence type="ECO:0000259" key="7">
    <source>
        <dbReference type="PROSITE" id="PS51012"/>
    </source>
</evidence>
<feature type="transmembrane region" description="Helical" evidence="5">
    <location>
        <begin position="121"/>
        <end position="139"/>
    </location>
</feature>
<comment type="caution">
    <text evidence="5">Lacks conserved residue(s) required for the propagation of feature annotation.</text>
</comment>
<dbReference type="AlphaFoldDB" id="E6SHJ3"/>
<reference evidence="8 9" key="1">
    <citation type="journal article" date="2010" name="Stand. Genomic Sci.">
        <title>Complete genome sequence of Thermaerobacter marianensis type strain (7p75a).</title>
        <authorList>
            <person name="Han C."/>
            <person name="Gu W."/>
            <person name="Zhang X."/>
            <person name="Lapidus A."/>
            <person name="Nolan M."/>
            <person name="Copeland A."/>
            <person name="Lucas S."/>
            <person name="Del Rio T.G."/>
            <person name="Tice H."/>
            <person name="Cheng J.F."/>
            <person name="Tapia R."/>
            <person name="Goodwin L."/>
            <person name="Pitluck S."/>
            <person name="Pagani I."/>
            <person name="Ivanova N."/>
            <person name="Mavromatis K."/>
            <person name="Mikhailova N."/>
            <person name="Pati A."/>
            <person name="Chen A."/>
            <person name="Palaniappan K."/>
            <person name="Land M."/>
            <person name="Hauser L."/>
            <person name="Chang Y.J."/>
            <person name="Jeffries C.D."/>
            <person name="Schneider S."/>
            <person name="Rohde M."/>
            <person name="Goker M."/>
            <person name="Pukall R."/>
            <person name="Woyke T."/>
            <person name="Bristow J."/>
            <person name="Eisen J.A."/>
            <person name="Markowitz V."/>
            <person name="Hugenholtz P."/>
            <person name="Kyrpides N.C."/>
            <person name="Klenk H.P."/>
            <person name="Detter J.C."/>
        </authorList>
    </citation>
    <scope>NUCLEOTIDE SEQUENCE [LARGE SCALE GENOMIC DNA]</scope>
    <source>
        <strain evidence="9">ATCC 700841 / DSM 12885 / JCM 10246 / 7p75a</strain>
    </source>
</reference>
<feature type="transmembrane region" description="Helical" evidence="5">
    <location>
        <begin position="285"/>
        <end position="307"/>
    </location>
</feature>
<evidence type="ECO:0000256" key="4">
    <source>
        <dbReference type="ARBA" id="ARBA00023136"/>
    </source>
</evidence>
<evidence type="ECO:0000256" key="1">
    <source>
        <dbReference type="ARBA" id="ARBA00004141"/>
    </source>
</evidence>
<comment type="subcellular location">
    <subcellularLocation>
        <location evidence="5">Cell membrane</location>
        <topology evidence="5">Multi-pass membrane protein</topology>
    </subcellularLocation>
    <subcellularLocation>
        <location evidence="1">Membrane</location>
        <topology evidence="1">Multi-pass membrane protein</topology>
    </subcellularLocation>
</comment>
<reference evidence="9" key="2">
    <citation type="journal article" date="2010" name="Stand. Genomic Sci.">
        <title>Complete genome sequence of Thermaerobacter marianensis type strain (7p75aT).</title>
        <authorList>
            <person name="Han C."/>
            <person name="Gu W."/>
            <person name="Zhang X."/>
            <person name="Lapidus A."/>
            <person name="Nolan M."/>
            <person name="Copeland A."/>
            <person name="Lucas S."/>
            <person name="Glavina Del Rio T."/>
            <person name="Tice H."/>
            <person name="Cheng J."/>
            <person name="Tapia R."/>
            <person name="Goodwin L."/>
            <person name="Pitluck S."/>
            <person name="Pagani I."/>
            <person name="Ivanova N."/>
            <person name="Mavromatis K."/>
            <person name="Mikhailova N."/>
            <person name="Pati A."/>
            <person name="Chen A."/>
            <person name="Palaniappan K."/>
            <person name="Land M."/>
            <person name="Hauser L."/>
            <person name="Chang Y."/>
            <person name="Jeffries C."/>
            <person name="Schneider S."/>
            <person name="Rohde M."/>
            <person name="Goker M."/>
            <person name="Pukall R."/>
            <person name="Woyke T."/>
            <person name="Bristow J."/>
            <person name="Eisen J."/>
            <person name="Markowitz V."/>
            <person name="Hugenholtz P."/>
            <person name="Kyrpides N."/>
            <person name="Klenk H."/>
            <person name="Detter J."/>
        </authorList>
    </citation>
    <scope>NUCLEOTIDE SEQUENCE [LARGE SCALE GENOMIC DNA]</scope>
    <source>
        <strain evidence="9">ATCC 700841 / DSM 12885 / JCM 10246 / 7p75a</strain>
    </source>
</reference>
<keyword evidence="3 5" id="KW-1133">Transmembrane helix</keyword>
<proteinExistence type="inferred from homology"/>
<gene>
    <name evidence="8" type="ordered locus">Tmar_1679</name>
</gene>
<evidence type="ECO:0000256" key="2">
    <source>
        <dbReference type="ARBA" id="ARBA00022692"/>
    </source>
</evidence>
<feature type="transmembrane region" description="Helical" evidence="5">
    <location>
        <begin position="194"/>
        <end position="221"/>
    </location>
</feature>
<dbReference type="Proteomes" id="UP000008915">
    <property type="component" value="Chromosome"/>
</dbReference>
<feature type="domain" description="ABC transmembrane type-2" evidence="7">
    <location>
        <begin position="80"/>
        <end position="310"/>
    </location>
</feature>
<dbReference type="PANTHER" id="PTHR43229">
    <property type="entry name" value="NODULATION PROTEIN J"/>
    <property type="match status" value="1"/>
</dbReference>
<protein>
    <recommendedName>
        <fullName evidence="5">Transport permease protein</fullName>
    </recommendedName>
</protein>
<dbReference type="HOGENOM" id="CLU_039483_2_3_9"/>
<feature type="transmembrane region" description="Helical" evidence="5">
    <location>
        <begin position="160"/>
        <end position="182"/>
    </location>
</feature>
<evidence type="ECO:0000256" key="3">
    <source>
        <dbReference type="ARBA" id="ARBA00022989"/>
    </source>
</evidence>
<organism evidence="8 9">
    <name type="scientific">Thermaerobacter marianensis (strain ATCC 700841 / DSM 12885 / JCM 10246 / 7p75a)</name>
    <dbReference type="NCBI Taxonomy" id="644966"/>
    <lineage>
        <taxon>Bacteria</taxon>
        <taxon>Bacillati</taxon>
        <taxon>Bacillota</taxon>
        <taxon>Clostridia</taxon>
        <taxon>Eubacteriales</taxon>
        <taxon>Clostridiales Family XVII. Incertae Sedis</taxon>
        <taxon>Thermaerobacter</taxon>
    </lineage>
</organism>
<keyword evidence="5" id="KW-1003">Cell membrane</keyword>
<name>E6SHJ3_THEM7</name>
<accession>E6SHJ3</accession>
<keyword evidence="9" id="KW-1185">Reference proteome</keyword>
<sequence length="312" mass="32418">MSPARAVPPAGSPERGERGAHADAGGVTDGVAGGPSMEAEPASRGEAAGALAARTGAAAFVRQTLAVVEAEVRKLRHDPVELVTRAVQPALWVLVFGQVMGRLRGIPTGGVPYLDFMAPGILAQSTLFVAIFYGISLIWERDLGILHKYMASPAPRTALVLGKALSAGVRGISQAVVIYLLAAATGVAVRHDPGALLGVLAVVVLGAAVFSTFSLIVACLVRTRERFMGIGQVLTMPLFFASNAIYPLSLMPGWLHGVARVNPLTYQVDALRGLMIRGGASQFGLGWDLGVLALALAVLVAVASRLYPRAVA</sequence>
<dbReference type="PRINTS" id="PR00164">
    <property type="entry name" value="ABC2TRNSPORT"/>
</dbReference>
<dbReference type="RefSeq" id="WP_013496089.1">
    <property type="nucleotide sequence ID" value="NC_014831.1"/>
</dbReference>
<dbReference type="STRING" id="644966.Tmar_1679"/>
<keyword evidence="5" id="KW-0813">Transport</keyword>
<dbReference type="InterPro" id="IPR000412">
    <property type="entry name" value="ABC_2_transport"/>
</dbReference>
<feature type="region of interest" description="Disordered" evidence="6">
    <location>
        <begin position="1"/>
        <end position="46"/>
    </location>
</feature>
<dbReference type="eggNOG" id="COG0842">
    <property type="taxonomic scope" value="Bacteria"/>
</dbReference>
<evidence type="ECO:0000313" key="8">
    <source>
        <dbReference type="EMBL" id="ADU51788.1"/>
    </source>
</evidence>
<dbReference type="Pfam" id="PF01061">
    <property type="entry name" value="ABC2_membrane"/>
    <property type="match status" value="1"/>
</dbReference>
<dbReference type="InterPro" id="IPR051784">
    <property type="entry name" value="Nod_factor_ABC_transporter"/>
</dbReference>
<dbReference type="PROSITE" id="PS51012">
    <property type="entry name" value="ABC_TM2"/>
    <property type="match status" value="1"/>
</dbReference>
<dbReference type="InterPro" id="IPR013525">
    <property type="entry name" value="ABC2_TM"/>
</dbReference>
<keyword evidence="4 5" id="KW-0472">Membrane</keyword>
<comment type="similarity">
    <text evidence="5">Belongs to the ABC-2 integral membrane protein family.</text>
</comment>
<dbReference type="GO" id="GO:0140359">
    <property type="term" value="F:ABC-type transporter activity"/>
    <property type="evidence" value="ECO:0007669"/>
    <property type="project" value="InterPro"/>
</dbReference>